<feature type="transmembrane region" description="Helical" evidence="15">
    <location>
        <begin position="1016"/>
        <end position="1040"/>
    </location>
</feature>
<feature type="region of interest" description="Disordered" evidence="14">
    <location>
        <begin position="518"/>
        <end position="540"/>
    </location>
</feature>
<dbReference type="EnsemblMetazoa" id="PPA36053.1">
    <property type="protein sequence ID" value="PPA36053.1"/>
    <property type="gene ID" value="WBGene00274422"/>
</dbReference>
<keyword evidence="12 13" id="KW-0407">Ion channel</keyword>
<reference evidence="17" key="2">
    <citation type="submission" date="2022-06" db="UniProtKB">
        <authorList>
            <consortium name="EnsemblMetazoa"/>
        </authorList>
    </citation>
    <scope>IDENTIFICATION</scope>
    <source>
        <strain evidence="17">PS312</strain>
    </source>
</reference>
<evidence type="ECO:0000256" key="6">
    <source>
        <dbReference type="ARBA" id="ARBA00022989"/>
    </source>
</evidence>
<evidence type="ECO:0000256" key="3">
    <source>
        <dbReference type="ARBA" id="ARBA00022448"/>
    </source>
</evidence>
<feature type="region of interest" description="Disordered" evidence="14">
    <location>
        <begin position="1104"/>
        <end position="1126"/>
    </location>
</feature>
<keyword evidence="11 13" id="KW-0739">Sodium transport</keyword>
<evidence type="ECO:0000313" key="18">
    <source>
        <dbReference type="Proteomes" id="UP000005239"/>
    </source>
</evidence>
<organism evidence="17 18">
    <name type="scientific">Pristionchus pacificus</name>
    <name type="common">Parasitic nematode worm</name>
    <dbReference type="NCBI Taxonomy" id="54126"/>
    <lineage>
        <taxon>Eukaryota</taxon>
        <taxon>Metazoa</taxon>
        <taxon>Ecdysozoa</taxon>
        <taxon>Nematoda</taxon>
        <taxon>Chromadorea</taxon>
        <taxon>Rhabditida</taxon>
        <taxon>Rhabditina</taxon>
        <taxon>Diplogasteromorpha</taxon>
        <taxon>Diplogasteroidea</taxon>
        <taxon>Neodiplogasteridae</taxon>
        <taxon>Pristionchus</taxon>
    </lineage>
</organism>
<keyword evidence="18" id="KW-1185">Reference proteome</keyword>
<keyword evidence="6 15" id="KW-1133">Transmembrane helix</keyword>
<evidence type="ECO:0000313" key="17">
    <source>
        <dbReference type="EnsemblMetazoa" id="PPA36053.1"/>
    </source>
</evidence>
<comment type="subcellular location">
    <subcellularLocation>
        <location evidence="1">Membrane</location>
        <topology evidence="1">Multi-pass membrane protein</topology>
    </subcellularLocation>
</comment>
<evidence type="ECO:0000256" key="9">
    <source>
        <dbReference type="ARBA" id="ARBA00023136"/>
    </source>
</evidence>
<reference evidence="18" key="1">
    <citation type="journal article" date="2008" name="Nat. Genet.">
        <title>The Pristionchus pacificus genome provides a unique perspective on nematode lifestyle and parasitism.</title>
        <authorList>
            <person name="Dieterich C."/>
            <person name="Clifton S.W."/>
            <person name="Schuster L.N."/>
            <person name="Chinwalla A."/>
            <person name="Delehaunty K."/>
            <person name="Dinkelacker I."/>
            <person name="Fulton L."/>
            <person name="Fulton R."/>
            <person name="Godfrey J."/>
            <person name="Minx P."/>
            <person name="Mitreva M."/>
            <person name="Roeseler W."/>
            <person name="Tian H."/>
            <person name="Witte H."/>
            <person name="Yang S.P."/>
            <person name="Wilson R.K."/>
            <person name="Sommer R.J."/>
        </authorList>
    </citation>
    <scope>NUCLEOTIDE SEQUENCE [LARGE SCALE GENOMIC DNA]</scope>
    <source>
        <strain evidence="18">PS312</strain>
    </source>
</reference>
<dbReference type="PANTHER" id="PTHR11690:SF222">
    <property type="entry name" value="AMILORIDE-SENSITIVE SODIUM CHANNEL SUBUNIT GAMMA"/>
    <property type="match status" value="1"/>
</dbReference>
<evidence type="ECO:0000256" key="5">
    <source>
        <dbReference type="ARBA" id="ARBA00022692"/>
    </source>
</evidence>
<accession>A0A2A6BKE5</accession>
<feature type="region of interest" description="Disordered" evidence="14">
    <location>
        <begin position="1174"/>
        <end position="1281"/>
    </location>
</feature>
<evidence type="ECO:0000256" key="16">
    <source>
        <dbReference type="SAM" id="SignalP"/>
    </source>
</evidence>
<proteinExistence type="inferred from homology"/>
<evidence type="ECO:0000256" key="12">
    <source>
        <dbReference type="ARBA" id="ARBA00023303"/>
    </source>
</evidence>
<evidence type="ECO:0000256" key="10">
    <source>
        <dbReference type="ARBA" id="ARBA00023180"/>
    </source>
</evidence>
<keyword evidence="8 13" id="KW-0406">Ion transport</keyword>
<feature type="compositionally biased region" description="Basic and acidic residues" evidence="14">
    <location>
        <begin position="1224"/>
        <end position="1240"/>
    </location>
</feature>
<dbReference type="PRINTS" id="PR01078">
    <property type="entry name" value="AMINACHANNEL"/>
</dbReference>
<feature type="chain" id="PRO_5043994290" evidence="16">
    <location>
        <begin position="21"/>
        <end position="1281"/>
    </location>
</feature>
<dbReference type="PANTHER" id="PTHR11690">
    <property type="entry name" value="AMILORIDE-SENSITIVE SODIUM CHANNEL-RELATED"/>
    <property type="match status" value="1"/>
</dbReference>
<dbReference type="Gene3D" id="2.60.470.10">
    <property type="entry name" value="Acid-sensing ion channels like domains"/>
    <property type="match status" value="1"/>
</dbReference>
<dbReference type="Pfam" id="PF00858">
    <property type="entry name" value="ASC"/>
    <property type="match status" value="1"/>
</dbReference>
<evidence type="ECO:0000256" key="11">
    <source>
        <dbReference type="ARBA" id="ARBA00023201"/>
    </source>
</evidence>
<dbReference type="InterPro" id="IPR001873">
    <property type="entry name" value="ENaC"/>
</dbReference>
<evidence type="ECO:0000256" key="7">
    <source>
        <dbReference type="ARBA" id="ARBA00023053"/>
    </source>
</evidence>
<dbReference type="Gene3D" id="1.10.287.770">
    <property type="entry name" value="YojJ-like"/>
    <property type="match status" value="1"/>
</dbReference>
<keyword evidence="5 13" id="KW-0812">Transmembrane</keyword>
<evidence type="ECO:0000256" key="1">
    <source>
        <dbReference type="ARBA" id="ARBA00004141"/>
    </source>
</evidence>
<sequence length="1281" mass="143755">MSSLPPLIVISIAFLHCAQADPTKNCHWGREEYSSTGERNSLLSILRKIDCSTGKCFLGIHRSLPDIGKYTLHFDCKTITTAGRFEMASDIGLIAQPRDGQGMVSFNIVDLKCEKWTVAYTVTDDKFEENEVEKKSVVGCPGSLCTTSVVRDPDANTISVKSGCYSGPVRTAIPYKHETSDNSIDVNCWANTKSRCNTLELMFDPEGDWEHLARIADLKAKTGLVVYSSKDSNGIKKVDFKWSNCMKYAYEQPLNGPTVEQVPIAKSVPCKAGVCFATMTRNDQDSKISVMAGCKSDNPNLDPPLCRTFLEDQTTTCRCPAEKEPCNTVSALYKEHPDQKKRLRNLQQIGIHVAFDSTGEGKVKYDEDFGKTTTTEATIIVSGETTVPHATTARPPSALPEDDPHWRELEGSASGLSLTFAVLFSILHFPMPSLCLLILLTLLSVAHCPPPPPPVECQIWELERFANNKTVPSTVPRLDLCATGVCFTKLVRNEADQKITMKLGCNDKEVQTIQDVARRSNATSAPTPTARAPAQLPEDDPHWRELEGSATGLSLAFAFPVEQIRKARETSGVTALEKETQHFVGITSVNGLLRVYRSNGWARIFWISVMVICFGILLWTSVNIFIRYLSKPTTSQVSFIVSQKGLLFPKLTICNFNAIRKSYINEMNKTGEFSLAMLQYLLQSTSDVQLLYTTTSEEILMRNEDALLNYIRNHSDFSIKKLSCKDMLKQCTFAGRTFDCCRYSKSVLTSFGRCQVLNMRESNIEWMRRQKEEGADGGLQIVLDAHLEEQVDVFSEDEAVFTNQYENGFWFNVHEPTSDTYRGADGVSVSPGDRVYSNLQAYHYTLLDKHNWGNCTSIFPEEFDVQLKSKYSSKDCISICKARFFFAKCECVPFVNNIEGIHRSCTPLESYKCFKQHIVVNINETTEDFAWPECAECAMECDRWEYSAFNAYGRGISPGAVTWLRAKDKSVSRAHIEKNYVTISIYYREMVYTEHKQIQDRTIVETMSDMGGVMGLFLGLNLLTVVEMVIYCWKVFWIFLSSNRRAYLSEKKSRHEREEQEKQDAVNCIRRLSTDILSSREDLPQKKMSIGVRIKRAVQRKNGKIGPVPRNRLRRNSVPSISGQLPPRYKSARERFLDRFTEHRLYGDGMADMSGFNSAAGSRRSSLAGIREECGESKQTTPPINPPDSQKDANGGPTRIKFYLPRASPPESGADISSLPLKNKAADTEIDRKTDSKIEKPQQITVTITPPDDDDGSAKNIVLPISNSDPSHLLDPAHLPK</sequence>
<dbReference type="Proteomes" id="UP000005239">
    <property type="component" value="Unassembled WGS sequence"/>
</dbReference>
<feature type="transmembrane region" description="Helical" evidence="15">
    <location>
        <begin position="604"/>
        <end position="626"/>
    </location>
</feature>
<feature type="signal peptide" evidence="16">
    <location>
        <begin position="1"/>
        <end position="20"/>
    </location>
</feature>
<keyword evidence="9 15" id="KW-0472">Membrane</keyword>
<dbReference type="OrthoDB" id="8065060at2759"/>
<evidence type="ECO:0000256" key="2">
    <source>
        <dbReference type="ARBA" id="ARBA00007193"/>
    </source>
</evidence>
<name>A0A2A6BKE5_PRIPA</name>
<accession>A0A8R1UMV6</accession>
<feature type="compositionally biased region" description="Low complexity" evidence="14">
    <location>
        <begin position="522"/>
        <end position="534"/>
    </location>
</feature>
<gene>
    <name evidence="17" type="primary">WBGene00274422</name>
</gene>
<dbReference type="GO" id="GO:0005886">
    <property type="term" value="C:plasma membrane"/>
    <property type="evidence" value="ECO:0000318"/>
    <property type="project" value="GO_Central"/>
</dbReference>
<evidence type="ECO:0000256" key="13">
    <source>
        <dbReference type="RuleBase" id="RU000679"/>
    </source>
</evidence>
<dbReference type="GO" id="GO:0035725">
    <property type="term" value="P:sodium ion transmembrane transport"/>
    <property type="evidence" value="ECO:0000318"/>
    <property type="project" value="GO_Central"/>
</dbReference>
<keyword evidence="4 13" id="KW-0894">Sodium channel</keyword>
<dbReference type="GO" id="GO:0015280">
    <property type="term" value="F:ligand-gated sodium channel activity"/>
    <property type="evidence" value="ECO:0000318"/>
    <property type="project" value="GO_Central"/>
</dbReference>
<keyword evidence="16" id="KW-0732">Signal</keyword>
<keyword evidence="7" id="KW-0915">Sodium</keyword>
<evidence type="ECO:0000256" key="4">
    <source>
        <dbReference type="ARBA" id="ARBA00022461"/>
    </source>
</evidence>
<evidence type="ECO:0000256" key="8">
    <source>
        <dbReference type="ARBA" id="ARBA00023065"/>
    </source>
</evidence>
<evidence type="ECO:0000256" key="14">
    <source>
        <dbReference type="SAM" id="MobiDB-lite"/>
    </source>
</evidence>
<evidence type="ECO:0000256" key="15">
    <source>
        <dbReference type="SAM" id="Phobius"/>
    </source>
</evidence>
<keyword evidence="10" id="KW-0325">Glycoprotein</keyword>
<keyword evidence="3 13" id="KW-0813">Transport</keyword>
<protein>
    <submittedName>
        <fullName evidence="17">Ion channel</fullName>
    </submittedName>
</protein>
<comment type="similarity">
    <text evidence="2 13">Belongs to the amiloride-sensitive sodium channel (TC 1.A.6) family.</text>
</comment>